<accession>A0A6A5UNS4</accession>
<organism evidence="1 2">
    <name type="scientific">Bimuria novae-zelandiae CBS 107.79</name>
    <dbReference type="NCBI Taxonomy" id="1447943"/>
    <lineage>
        <taxon>Eukaryota</taxon>
        <taxon>Fungi</taxon>
        <taxon>Dikarya</taxon>
        <taxon>Ascomycota</taxon>
        <taxon>Pezizomycotina</taxon>
        <taxon>Dothideomycetes</taxon>
        <taxon>Pleosporomycetidae</taxon>
        <taxon>Pleosporales</taxon>
        <taxon>Massarineae</taxon>
        <taxon>Didymosphaeriaceae</taxon>
        <taxon>Bimuria</taxon>
    </lineage>
</organism>
<evidence type="ECO:0000313" key="2">
    <source>
        <dbReference type="Proteomes" id="UP000800036"/>
    </source>
</evidence>
<evidence type="ECO:0000313" key="1">
    <source>
        <dbReference type="EMBL" id="KAF1966495.1"/>
    </source>
</evidence>
<dbReference type="OrthoDB" id="4500473at2759"/>
<name>A0A6A5UNS4_9PLEO</name>
<proteinExistence type="predicted"/>
<dbReference type="AlphaFoldDB" id="A0A6A5UNS4"/>
<gene>
    <name evidence="1" type="ORF">BU23DRAFT_584407</name>
</gene>
<protein>
    <submittedName>
        <fullName evidence="1">Uncharacterized protein</fullName>
    </submittedName>
</protein>
<dbReference type="Proteomes" id="UP000800036">
    <property type="component" value="Unassembled WGS sequence"/>
</dbReference>
<sequence>MPKLYYFQAPTFTINPESETAPKLGSIFSTLDRLTTPLNQLEPVHVPENLKNKSASTDFHESVRKGFGISVALNANIARGIAGTTDVVYAFARDKANIYRCGLLETEEFEATEELVRDAISAAKRVQNVLENALPGRKRVYMITGLKIATGAFGAPVEVGPNVELATLNTRTVSQGRSLNKIIFAYRVVKVKVKRDGEAKFKYKSGGKYAEDDVDSDEEEPWDMEALYEEDIVKEFPNAVELEIKERAELVA</sequence>
<keyword evidence="2" id="KW-1185">Reference proteome</keyword>
<dbReference type="EMBL" id="ML976745">
    <property type="protein sequence ID" value="KAF1966495.1"/>
    <property type="molecule type" value="Genomic_DNA"/>
</dbReference>
<reference evidence="1" key="1">
    <citation type="journal article" date="2020" name="Stud. Mycol.">
        <title>101 Dothideomycetes genomes: a test case for predicting lifestyles and emergence of pathogens.</title>
        <authorList>
            <person name="Haridas S."/>
            <person name="Albert R."/>
            <person name="Binder M."/>
            <person name="Bloem J."/>
            <person name="Labutti K."/>
            <person name="Salamov A."/>
            <person name="Andreopoulos B."/>
            <person name="Baker S."/>
            <person name="Barry K."/>
            <person name="Bills G."/>
            <person name="Bluhm B."/>
            <person name="Cannon C."/>
            <person name="Castanera R."/>
            <person name="Culley D."/>
            <person name="Daum C."/>
            <person name="Ezra D."/>
            <person name="Gonzalez J."/>
            <person name="Henrissat B."/>
            <person name="Kuo A."/>
            <person name="Liang C."/>
            <person name="Lipzen A."/>
            <person name="Lutzoni F."/>
            <person name="Magnuson J."/>
            <person name="Mondo S."/>
            <person name="Nolan M."/>
            <person name="Ohm R."/>
            <person name="Pangilinan J."/>
            <person name="Park H.-J."/>
            <person name="Ramirez L."/>
            <person name="Alfaro M."/>
            <person name="Sun H."/>
            <person name="Tritt A."/>
            <person name="Yoshinaga Y."/>
            <person name="Zwiers L.-H."/>
            <person name="Turgeon B."/>
            <person name="Goodwin S."/>
            <person name="Spatafora J."/>
            <person name="Crous P."/>
            <person name="Grigoriev I."/>
        </authorList>
    </citation>
    <scope>NUCLEOTIDE SEQUENCE</scope>
    <source>
        <strain evidence="1">CBS 107.79</strain>
    </source>
</reference>